<evidence type="ECO:0000313" key="2">
    <source>
        <dbReference type="Proteomes" id="UP001595755"/>
    </source>
</evidence>
<name>A0ABV8SGN0_9BACL</name>
<gene>
    <name evidence="1" type="ORF">ACFO1S_25275</name>
</gene>
<sequence length="133" mass="15047">MQAQDEFILVSAPNKIGEQFIKALQIKDIPYAAIANHQAERSRLEVLGVKSIIMVDTVLRQTWTIPDLPVGKVFLFERSLPLICRYLQICRSWTGKPIYVITGSDNPRLVYKGLGANYVIHSRSDDVSFLLDV</sequence>
<protein>
    <recommendedName>
        <fullName evidence="3">Response regulator transcription factor</fullName>
    </recommendedName>
</protein>
<dbReference type="Proteomes" id="UP001595755">
    <property type="component" value="Unassembled WGS sequence"/>
</dbReference>
<evidence type="ECO:0008006" key="3">
    <source>
        <dbReference type="Google" id="ProtNLM"/>
    </source>
</evidence>
<proteinExistence type="predicted"/>
<keyword evidence="2" id="KW-1185">Reference proteome</keyword>
<dbReference type="EMBL" id="JBHSED010000065">
    <property type="protein sequence ID" value="MFC4306736.1"/>
    <property type="molecule type" value="Genomic_DNA"/>
</dbReference>
<evidence type="ECO:0000313" key="1">
    <source>
        <dbReference type="EMBL" id="MFC4306736.1"/>
    </source>
</evidence>
<organism evidence="1 2">
    <name type="scientific">Cohnella boryungensis</name>
    <dbReference type="NCBI Taxonomy" id="768479"/>
    <lineage>
        <taxon>Bacteria</taxon>
        <taxon>Bacillati</taxon>
        <taxon>Bacillota</taxon>
        <taxon>Bacilli</taxon>
        <taxon>Bacillales</taxon>
        <taxon>Paenibacillaceae</taxon>
        <taxon>Cohnella</taxon>
    </lineage>
</organism>
<accession>A0ABV8SGN0</accession>
<comment type="caution">
    <text evidence="1">The sequence shown here is derived from an EMBL/GenBank/DDBJ whole genome shotgun (WGS) entry which is preliminary data.</text>
</comment>
<reference evidence="2" key="1">
    <citation type="journal article" date="2019" name="Int. J. Syst. Evol. Microbiol.">
        <title>The Global Catalogue of Microorganisms (GCM) 10K type strain sequencing project: providing services to taxonomists for standard genome sequencing and annotation.</title>
        <authorList>
            <consortium name="The Broad Institute Genomics Platform"/>
            <consortium name="The Broad Institute Genome Sequencing Center for Infectious Disease"/>
            <person name="Wu L."/>
            <person name="Ma J."/>
        </authorList>
    </citation>
    <scope>NUCLEOTIDE SEQUENCE [LARGE SCALE GENOMIC DNA]</scope>
    <source>
        <strain evidence="2">CGMCC 4.1641</strain>
    </source>
</reference>
<dbReference type="RefSeq" id="WP_204602170.1">
    <property type="nucleotide sequence ID" value="NZ_JBHSED010000065.1"/>
</dbReference>